<feature type="domain" description="Polysaccharide pyruvyl transferase" evidence="1">
    <location>
        <begin position="75"/>
        <end position="312"/>
    </location>
</feature>
<dbReference type="Pfam" id="PF04230">
    <property type="entry name" value="PS_pyruv_trans"/>
    <property type="match status" value="1"/>
</dbReference>
<evidence type="ECO:0000313" key="2">
    <source>
        <dbReference type="EMBL" id="SHK55125.1"/>
    </source>
</evidence>
<dbReference type="AlphaFoldDB" id="A0A1M6TDP6"/>
<organism evidence="2 3">
    <name type="scientific">Hespellia stercorisuis DSM 15480</name>
    <dbReference type="NCBI Taxonomy" id="1121950"/>
    <lineage>
        <taxon>Bacteria</taxon>
        <taxon>Bacillati</taxon>
        <taxon>Bacillota</taxon>
        <taxon>Clostridia</taxon>
        <taxon>Lachnospirales</taxon>
        <taxon>Lachnospiraceae</taxon>
        <taxon>Hespellia</taxon>
    </lineage>
</organism>
<gene>
    <name evidence="2" type="ORF">SAMN02745243_03200</name>
</gene>
<name>A0A1M6TDP6_9FIRM</name>
<dbReference type="PANTHER" id="PTHR36836">
    <property type="entry name" value="COLANIC ACID BIOSYNTHESIS PROTEIN WCAK"/>
    <property type="match status" value="1"/>
</dbReference>
<accession>A0A1M6TDP6</accession>
<evidence type="ECO:0000259" key="1">
    <source>
        <dbReference type="Pfam" id="PF04230"/>
    </source>
</evidence>
<dbReference type="RefSeq" id="WP_073112285.1">
    <property type="nucleotide sequence ID" value="NZ_FQZY01000058.1"/>
</dbReference>
<dbReference type="STRING" id="1121950.SAMN02745243_03200"/>
<sequence length="378" mass="43009">MKVYMPYHLGCGNRGCEGIARGIAKVLNLNKSQVVLFDFSSNEYQGDLALDLNDIGELRCPQQEINFEIRRLVSRAFQKIGISFFYENLMSNYYIRDAKPGDWLFITGGDIYCYEGAGKLPNLIVKKAKMKGINTALFGVSMEKQFLTSDIVSGLRNFDVITTRETLSSNTLKNLGLANYLFPDPAFSLTPKECDLPDYFKRKVVGINFSSFTDTDTLFNESMSNLIEYLLGKNYEVCLIPHVLWKDQDDRIVMGKFKDKYKERIHVLKTEKMSYLEIRYAISKCKYFIGGRTHSVISAYSTGVPCLALGYSVKAIGIAKDLGLPDYTVINSKKLKNGNHFVESFKSLEDDEKRIKTLYEGIPNYISELKHITEIIKL</sequence>
<dbReference type="EMBL" id="FQZY01000058">
    <property type="protein sequence ID" value="SHK55125.1"/>
    <property type="molecule type" value="Genomic_DNA"/>
</dbReference>
<dbReference type="Gene3D" id="3.40.50.2000">
    <property type="entry name" value="Glycogen Phosphorylase B"/>
    <property type="match status" value="1"/>
</dbReference>
<dbReference type="OrthoDB" id="1814359at2"/>
<dbReference type="PANTHER" id="PTHR36836:SF1">
    <property type="entry name" value="COLANIC ACID BIOSYNTHESIS PROTEIN WCAK"/>
    <property type="match status" value="1"/>
</dbReference>
<reference evidence="2 3" key="1">
    <citation type="submission" date="2016-11" db="EMBL/GenBank/DDBJ databases">
        <authorList>
            <person name="Jaros S."/>
            <person name="Januszkiewicz K."/>
            <person name="Wedrychowicz H."/>
        </authorList>
    </citation>
    <scope>NUCLEOTIDE SEQUENCE [LARGE SCALE GENOMIC DNA]</scope>
    <source>
        <strain evidence="2 3">DSM 15480</strain>
    </source>
</reference>
<protein>
    <submittedName>
        <fullName evidence="2">Polysaccharide pyruvyl transferase family protein WcaK</fullName>
    </submittedName>
</protein>
<dbReference type="GO" id="GO:0016740">
    <property type="term" value="F:transferase activity"/>
    <property type="evidence" value="ECO:0007669"/>
    <property type="project" value="UniProtKB-KW"/>
</dbReference>
<keyword evidence="2" id="KW-0808">Transferase</keyword>
<dbReference type="Proteomes" id="UP000184301">
    <property type="component" value="Unassembled WGS sequence"/>
</dbReference>
<keyword evidence="3" id="KW-1185">Reference proteome</keyword>
<dbReference type="InterPro" id="IPR007345">
    <property type="entry name" value="Polysacch_pyruvyl_Trfase"/>
</dbReference>
<proteinExistence type="predicted"/>
<evidence type="ECO:0000313" key="3">
    <source>
        <dbReference type="Proteomes" id="UP000184301"/>
    </source>
</evidence>